<proteinExistence type="predicted"/>
<organism evidence="1 2">
    <name type="scientific">Glomus cerebriforme</name>
    <dbReference type="NCBI Taxonomy" id="658196"/>
    <lineage>
        <taxon>Eukaryota</taxon>
        <taxon>Fungi</taxon>
        <taxon>Fungi incertae sedis</taxon>
        <taxon>Mucoromycota</taxon>
        <taxon>Glomeromycotina</taxon>
        <taxon>Glomeromycetes</taxon>
        <taxon>Glomerales</taxon>
        <taxon>Glomeraceae</taxon>
        <taxon>Glomus</taxon>
    </lineage>
</organism>
<evidence type="ECO:0000313" key="1">
    <source>
        <dbReference type="EMBL" id="RIA99456.1"/>
    </source>
</evidence>
<keyword evidence="2" id="KW-1185">Reference proteome</keyword>
<protein>
    <submittedName>
        <fullName evidence="1">Uncharacterized protein</fullName>
    </submittedName>
</protein>
<reference evidence="1 2" key="1">
    <citation type="submission" date="2018-06" db="EMBL/GenBank/DDBJ databases">
        <title>Comparative genomics reveals the genomic features of Rhizophagus irregularis, R. cerebriforme, R. diaphanum and Gigaspora rosea, and their symbiotic lifestyle signature.</title>
        <authorList>
            <person name="Morin E."/>
            <person name="San Clemente H."/>
            <person name="Chen E.C.H."/>
            <person name="De La Providencia I."/>
            <person name="Hainaut M."/>
            <person name="Kuo A."/>
            <person name="Kohler A."/>
            <person name="Murat C."/>
            <person name="Tang N."/>
            <person name="Roy S."/>
            <person name="Loubradou J."/>
            <person name="Henrissat B."/>
            <person name="Grigoriev I.V."/>
            <person name="Corradi N."/>
            <person name="Roux C."/>
            <person name="Martin F.M."/>
        </authorList>
    </citation>
    <scope>NUCLEOTIDE SEQUENCE [LARGE SCALE GENOMIC DNA]</scope>
    <source>
        <strain evidence="1 2">DAOM 227022</strain>
    </source>
</reference>
<dbReference type="OrthoDB" id="2385553at2759"/>
<dbReference type="Proteomes" id="UP000265703">
    <property type="component" value="Unassembled WGS sequence"/>
</dbReference>
<comment type="caution">
    <text evidence="1">The sequence shown here is derived from an EMBL/GenBank/DDBJ whole genome shotgun (WGS) entry which is preliminary data.</text>
</comment>
<sequence>MSQSQENIKAGLFWLDIGDIYRDSLKAYEEYEACLTTSIYDDTYLDQKNVKLEVLIQSTEEKGFRAMFQEFIAKIPPEYVNKDLKFSDCFDDFLKKENKGNKSYKKLSTKKIRSLLVKASYLIDHKIKLEDRLYVKVVAIKMNKDGVFWR</sequence>
<dbReference type="EMBL" id="QKYT01000004">
    <property type="protein sequence ID" value="RIA99456.1"/>
    <property type="molecule type" value="Genomic_DNA"/>
</dbReference>
<dbReference type="AlphaFoldDB" id="A0A397TRB3"/>
<evidence type="ECO:0000313" key="2">
    <source>
        <dbReference type="Proteomes" id="UP000265703"/>
    </source>
</evidence>
<accession>A0A397TRB3</accession>
<gene>
    <name evidence="1" type="ORF">C1645_811490</name>
</gene>
<name>A0A397TRB3_9GLOM</name>